<dbReference type="Proteomes" id="UP000199288">
    <property type="component" value="Unassembled WGS sequence"/>
</dbReference>
<dbReference type="RefSeq" id="WP_092563568.1">
    <property type="nucleotide sequence ID" value="NZ_FNQV01000006.1"/>
</dbReference>
<reference evidence="4" key="1">
    <citation type="submission" date="2016-10" db="EMBL/GenBank/DDBJ databases">
        <authorList>
            <person name="Varghese N."/>
            <person name="Submissions S."/>
        </authorList>
    </citation>
    <scope>NUCLEOTIDE SEQUENCE [LARGE SCALE GENOMIC DNA]</scope>
    <source>
        <strain evidence="4">KPR-1</strain>
    </source>
</reference>
<evidence type="ECO:0000256" key="1">
    <source>
        <dbReference type="SAM" id="MobiDB-lite"/>
    </source>
</evidence>
<evidence type="ECO:0000313" key="3">
    <source>
        <dbReference type="EMBL" id="SEA24313.1"/>
    </source>
</evidence>
<gene>
    <name evidence="3" type="ORF">SAMN02910418_01189</name>
</gene>
<accession>A0A1H3ZKP2</accession>
<feature type="signal peptide" evidence="2">
    <location>
        <begin position="1"/>
        <end position="25"/>
    </location>
</feature>
<feature type="chain" id="PRO_5038414269" description="DUF4878 domain-containing protein" evidence="2">
    <location>
        <begin position="26"/>
        <end position="193"/>
    </location>
</feature>
<dbReference type="EMBL" id="FNQV01000006">
    <property type="protein sequence ID" value="SEA24313.1"/>
    <property type="molecule type" value="Genomic_DNA"/>
</dbReference>
<dbReference type="PROSITE" id="PS51257">
    <property type="entry name" value="PROKAR_LIPOPROTEIN"/>
    <property type="match status" value="1"/>
</dbReference>
<name>A0A1H3ZKP2_9ACTO</name>
<organism evidence="3 4">
    <name type="scientific">Bowdeniella nasicola</name>
    <dbReference type="NCBI Taxonomy" id="208480"/>
    <lineage>
        <taxon>Bacteria</taxon>
        <taxon>Bacillati</taxon>
        <taxon>Actinomycetota</taxon>
        <taxon>Actinomycetes</taxon>
        <taxon>Actinomycetales</taxon>
        <taxon>Actinomycetaceae</taxon>
        <taxon>Bowdeniella</taxon>
    </lineage>
</organism>
<proteinExistence type="predicted"/>
<feature type="region of interest" description="Disordered" evidence="1">
    <location>
        <begin position="23"/>
        <end position="92"/>
    </location>
</feature>
<sequence length="193" mass="19900">MTNRAVTRSLLAAAAAGVLALSACSSDNSTKPAETTAAETSAAETSAAPSAEETESSEPTTDSETGAAGGGAGVEGTFNDADVQVDDEKGAGTPQAVAKEFMTGFIEKNPKAVCAVISPNEEKALEAEGGCEPSLTKVLDRQNIPAGATLEGSTYTVKSKDDTTTVVEIRRPGKTEPFTLHTEQVDGRWYAKR</sequence>
<keyword evidence="4" id="KW-1185">Reference proteome</keyword>
<evidence type="ECO:0000313" key="4">
    <source>
        <dbReference type="Proteomes" id="UP000199288"/>
    </source>
</evidence>
<protein>
    <recommendedName>
        <fullName evidence="5">DUF4878 domain-containing protein</fullName>
    </recommendedName>
</protein>
<keyword evidence="2" id="KW-0732">Signal</keyword>
<evidence type="ECO:0008006" key="5">
    <source>
        <dbReference type="Google" id="ProtNLM"/>
    </source>
</evidence>
<dbReference type="AlphaFoldDB" id="A0A1H3ZKP2"/>
<evidence type="ECO:0000256" key="2">
    <source>
        <dbReference type="SAM" id="SignalP"/>
    </source>
</evidence>
<feature type="compositionally biased region" description="Low complexity" evidence="1">
    <location>
        <begin position="23"/>
        <end position="66"/>
    </location>
</feature>